<evidence type="ECO:0000313" key="1">
    <source>
        <dbReference type="EMBL" id="CAI9932905.1"/>
    </source>
</evidence>
<dbReference type="InterPro" id="IPR027417">
    <property type="entry name" value="P-loop_NTPase"/>
</dbReference>
<sequence length="218" mass="25956">MNKIKLVLFNQLQLRAVTFITKVQQFGKGTDFICYDKQIDNNGGIHVIQTFVSDELSGERQIQGRTARQGNKGSYSLILLDSELMIELNRYINNESSIVVIFYDPKRQKYFDGKYPERVRNIQQIKLDHEKSKKQDQVAIYLYQKNFCYLKIKDKQNSVYQKHQQQWMPLALWEVQQRKLKILSKQCLLMHLQFCKNKIMIYHLMQCQLRIEAITIVK</sequence>
<evidence type="ECO:0008006" key="4">
    <source>
        <dbReference type="Google" id="ProtNLM"/>
    </source>
</evidence>
<accession>A0AA86TXA2</accession>
<gene>
    <name evidence="1" type="ORF">HINF_LOCUS20550</name>
    <name evidence="2" type="ORF">HINF_LOCUS70946</name>
</gene>
<dbReference type="EMBL" id="CATOUU010000530">
    <property type="protein sequence ID" value="CAI9932905.1"/>
    <property type="molecule type" value="Genomic_DNA"/>
</dbReference>
<dbReference type="Gene3D" id="3.40.50.300">
    <property type="entry name" value="P-loop containing nucleotide triphosphate hydrolases"/>
    <property type="match status" value="1"/>
</dbReference>
<dbReference type="AlphaFoldDB" id="A0AA86TXA2"/>
<reference evidence="1" key="1">
    <citation type="submission" date="2023-06" db="EMBL/GenBank/DDBJ databases">
        <authorList>
            <person name="Kurt Z."/>
        </authorList>
    </citation>
    <scope>NUCLEOTIDE SEQUENCE</scope>
</reference>
<name>A0AA86TXA2_9EUKA</name>
<keyword evidence="3" id="KW-1185">Reference proteome</keyword>
<evidence type="ECO:0000313" key="2">
    <source>
        <dbReference type="EMBL" id="CAL6101132.1"/>
    </source>
</evidence>
<evidence type="ECO:0000313" key="3">
    <source>
        <dbReference type="Proteomes" id="UP001642409"/>
    </source>
</evidence>
<protein>
    <recommendedName>
        <fullName evidence="4">SecA family profile domain-containing protein</fullName>
    </recommendedName>
</protein>
<dbReference type="Proteomes" id="UP001642409">
    <property type="component" value="Unassembled WGS sequence"/>
</dbReference>
<organism evidence="1">
    <name type="scientific">Hexamita inflata</name>
    <dbReference type="NCBI Taxonomy" id="28002"/>
    <lineage>
        <taxon>Eukaryota</taxon>
        <taxon>Metamonada</taxon>
        <taxon>Diplomonadida</taxon>
        <taxon>Hexamitidae</taxon>
        <taxon>Hexamitinae</taxon>
        <taxon>Hexamita</taxon>
    </lineage>
</organism>
<proteinExistence type="predicted"/>
<comment type="caution">
    <text evidence="1">The sequence shown here is derived from an EMBL/GenBank/DDBJ whole genome shotgun (WGS) entry which is preliminary data.</text>
</comment>
<reference evidence="2 3" key="2">
    <citation type="submission" date="2024-07" db="EMBL/GenBank/DDBJ databases">
        <authorList>
            <person name="Akdeniz Z."/>
        </authorList>
    </citation>
    <scope>NUCLEOTIDE SEQUENCE [LARGE SCALE GENOMIC DNA]</scope>
</reference>
<dbReference type="EMBL" id="CAXDID020000539">
    <property type="protein sequence ID" value="CAL6101132.1"/>
    <property type="molecule type" value="Genomic_DNA"/>
</dbReference>